<name>A0ABV6ZXS8_9PROT</name>
<dbReference type="EMBL" id="JBHRSV010000016">
    <property type="protein sequence ID" value="MFC2926197.1"/>
    <property type="molecule type" value="Genomic_DNA"/>
</dbReference>
<keyword evidence="1" id="KW-1133">Transmembrane helix</keyword>
<gene>
    <name evidence="2" type="primary">lptC</name>
    <name evidence="2" type="ORF">ACFOOR_08770</name>
</gene>
<feature type="transmembrane region" description="Helical" evidence="1">
    <location>
        <begin position="39"/>
        <end position="60"/>
    </location>
</feature>
<dbReference type="Proteomes" id="UP001595379">
    <property type="component" value="Unassembled WGS sequence"/>
</dbReference>
<evidence type="ECO:0000313" key="3">
    <source>
        <dbReference type="Proteomes" id="UP001595379"/>
    </source>
</evidence>
<dbReference type="Pfam" id="PF06835">
    <property type="entry name" value="LptC"/>
    <property type="match status" value="1"/>
</dbReference>
<comment type="caution">
    <text evidence="2">The sequence shown here is derived from an EMBL/GenBank/DDBJ whole genome shotgun (WGS) entry which is preliminary data.</text>
</comment>
<dbReference type="RefSeq" id="WP_343164512.1">
    <property type="nucleotide sequence ID" value="NZ_JBHRSV010000016.1"/>
</dbReference>
<accession>A0ABV6ZXS8</accession>
<dbReference type="InterPro" id="IPR010664">
    <property type="entry name" value="LipoPS_assembly_LptC-rel"/>
</dbReference>
<keyword evidence="1" id="KW-0812">Transmembrane</keyword>
<reference evidence="3" key="1">
    <citation type="journal article" date="2019" name="Int. J. Syst. Evol. Microbiol.">
        <title>The Global Catalogue of Microorganisms (GCM) 10K type strain sequencing project: providing services to taxonomists for standard genome sequencing and annotation.</title>
        <authorList>
            <consortium name="The Broad Institute Genomics Platform"/>
            <consortium name="The Broad Institute Genome Sequencing Center for Infectious Disease"/>
            <person name="Wu L."/>
            <person name="Ma J."/>
        </authorList>
    </citation>
    <scope>NUCLEOTIDE SEQUENCE [LARGE SCALE GENOMIC DNA]</scope>
    <source>
        <strain evidence="3">KCTC 52487</strain>
    </source>
</reference>
<proteinExistence type="predicted"/>
<organism evidence="2 3">
    <name type="scientific">Hyphobacterium vulgare</name>
    <dbReference type="NCBI Taxonomy" id="1736751"/>
    <lineage>
        <taxon>Bacteria</taxon>
        <taxon>Pseudomonadati</taxon>
        <taxon>Pseudomonadota</taxon>
        <taxon>Alphaproteobacteria</taxon>
        <taxon>Maricaulales</taxon>
        <taxon>Maricaulaceae</taxon>
        <taxon>Hyphobacterium</taxon>
    </lineage>
</organism>
<evidence type="ECO:0000313" key="2">
    <source>
        <dbReference type="EMBL" id="MFC2926197.1"/>
    </source>
</evidence>
<keyword evidence="1" id="KW-0472">Membrane</keyword>
<sequence length="233" mass="25681">MTTATDSFDMQPPRHSRWEPMRATTLEDARRRTDFVRMLRFALIGLAAALGLIVVIQLLLNNSNAEPEAVETVGENARMINPRFTGRDEGGAPFTVTADTAIRRRGEALNLTELENPRIDFEMLEAIDQSADGVLAETGIYDSEARTLDLDADVRFRTRSGYLFRSEDARIYLGEDRVVGDSAVEGIGPMGRIRADRYEVLDGGDHVVFTGNVVARIETDNASATTAPGTEDE</sequence>
<protein>
    <submittedName>
        <fullName evidence="2">LPS export ABC transporter periplasmic protein LptC</fullName>
    </submittedName>
</protein>
<keyword evidence="3" id="KW-1185">Reference proteome</keyword>
<evidence type="ECO:0000256" key="1">
    <source>
        <dbReference type="SAM" id="Phobius"/>
    </source>
</evidence>